<dbReference type="InterPro" id="IPR036322">
    <property type="entry name" value="WD40_repeat_dom_sf"/>
</dbReference>
<accession>A0AAN6J8D7</accession>
<feature type="repeat" description="WD" evidence="3">
    <location>
        <begin position="884"/>
        <end position="916"/>
    </location>
</feature>
<name>A0AAN6J8D7_9PEZI</name>
<dbReference type="PANTHER" id="PTHR19848">
    <property type="entry name" value="WD40 REPEAT PROTEIN"/>
    <property type="match status" value="1"/>
</dbReference>
<dbReference type="SMART" id="SM00320">
    <property type="entry name" value="WD40"/>
    <property type="match status" value="13"/>
</dbReference>
<dbReference type="Proteomes" id="UP001168146">
    <property type="component" value="Unassembled WGS sequence"/>
</dbReference>
<feature type="repeat" description="WD" evidence="3">
    <location>
        <begin position="1538"/>
        <end position="1579"/>
    </location>
</feature>
<keyword evidence="2" id="KW-0677">Repeat</keyword>
<evidence type="ECO:0000313" key="6">
    <source>
        <dbReference type="EMBL" id="KAK0320210.1"/>
    </source>
</evidence>
<sequence length="1673" mass="183625">MRLLHQEPGGLLVTNEWLTNFPKYAVLSHTWLSDKEEIKLDDVTNGTAEQKPAGYSKIQFCGKRAAIDGYKYFWVDTCCIDKTSSAELQEAITAMFRWYRNAGKCYAYLSDVSVAGEDVDLLGSSRPWEGAFRRSRWFTRGWTLQELLAPAAVEFYSAEGIFLGDKISLKHIVHEITGIPLTALEGDDLSRFSASERLSWAKHRRTTRVEDQAYCLLGVLEIHMPLLYGEDEYAMVRLQQEVQKKHGELAKWDHLLETLPIAPQAAFNSLDNQYGPTCLTNTRVELLRDLMEWADAFDDRYIYWLNGIAGTGKSTVARTIARNLHDKGILGGSFFFSKGGGDVSRANLLFTTLASQLASRFPSAKRHICEAILANKDIAVQSLRDQWDQLIISPLAKMDDPDIKNIILVLDALDECDSERDIRIILRLMSTTRVLQNVRLRVFVTSRPEIPIRCGFLQIPEAERQVFYLHEILPKLVDRDLNLFFQQNFTAIGEERGLGVDWPGSRIIERLVEIAYGLFIWASTACRYIREGKGLAIKRLATLIKGRHSGAGPERQLDAIYTTVLEDSIQQGLDDEEKQIRFGTMKEVVGGIVTLLSPLSASSLAALVDMEVDEINETLADLHTIFNIPSLKDRPIRLHHPTFRDFLVDSTRCKNPDVWIDQKKAHKALADSCIRIMRKTLKRDICDLKAPGVLAADIDQSRKERCIPPELQYSCLYWAQHYRQSGVLLGEHDTAYAFLKEHYLHWLEVMNIMGRSSEIAAIIRMYQALLVDQDNARQLSFLKDARRFIFSFQNVMERTPLQTYCAGLAFVRPSSEVNHYFRHELHPSLAKVRVVDAIVPGHKDEYMFVNDLAFTPDGSQIASASLGPVIRVWDIKSKAALLVYDGQRDKTGTVAISPDGKTIASGSDDTSVMVWNRDTRVKMFNLEGHTRWVNTVVYSPDGSILASGSMDETIRLWDAASGTDLKTFGGNLSCVNAIAFSPDGKFLVSATFDWLVRVWDVSKGEVQLILDGHSGPVNTVRFSPNGQQVVSGSDDMTIKVWNTASGMESVTLKGHVKKVSAVTFSPDACLIVSGSEDKTLRLWDVAKGTLIRTLEGHISGINAVCFSPDGQTLAAGAYNDEIRLWDAVTGETKGKLADFTDQQLGSVLEEKGTELLVSSPHDGSTNDETAHASAVVCLTLSPDRQLVASASQDSDIKIWTTDGNQRAKMSGHVGRITRLMFHPDGTVLASASMDSTVVLWEISTGTAIGTLRGHTDAVQDIRFSPNGQLLASCSADKTVRLWHVSSATPKSTLYGHADTVTGIAFSRDGRLLVSCSADRTVRLWNVETAELVAFPFAGHEDTVNCVALSPSGTLIASCSSDTTIRLWPTDDLAFGTASCTTADMDPASVTVVAAASGFFSDTACDIASGGDEVVRFWPTDDIPSHTAGWKSADMETASSTVGGAASDLVDDLVSDIARGEDATARLLPTDDNALDFSYRTSAETGTAGGTVDDVPSGSNGGTASDVANGQGGVTNIVAAGADTSVARGSESDPASVTILGHEKGVNSVSFSPDGQLLVSSSDDHTVRFWDCETRAEYAKLDAAMALRDIRFSADHSIESDRGALALGPLHLGISSLCMTDRECASFVTDEWITKERERMLWLPDEYRASSVVTHGGLVILGHASGGISFISLR</sequence>
<feature type="repeat" description="WD" evidence="3">
    <location>
        <begin position="1336"/>
        <end position="1367"/>
    </location>
</feature>
<feature type="repeat" description="WD" evidence="3">
    <location>
        <begin position="1251"/>
        <end position="1292"/>
    </location>
</feature>
<dbReference type="InterPro" id="IPR027417">
    <property type="entry name" value="P-loop_NTPase"/>
</dbReference>
<dbReference type="InterPro" id="IPR001680">
    <property type="entry name" value="WD40_rpt"/>
</dbReference>
<dbReference type="SUPFAM" id="SSF50978">
    <property type="entry name" value="WD40 repeat-like"/>
    <property type="match status" value="2"/>
</dbReference>
<protein>
    <recommendedName>
        <fullName evidence="5">NACHT domain-containing protein</fullName>
    </recommendedName>
</protein>
<dbReference type="PANTHER" id="PTHR19848:SF8">
    <property type="entry name" value="F-BOX AND WD REPEAT DOMAIN CONTAINING 7"/>
    <property type="match status" value="1"/>
</dbReference>
<dbReference type="CDD" id="cd00200">
    <property type="entry name" value="WD40"/>
    <property type="match status" value="3"/>
</dbReference>
<comment type="caution">
    <text evidence="6">The sequence shown here is derived from an EMBL/GenBank/DDBJ whole genome shotgun (WGS) entry which is preliminary data.</text>
</comment>
<evidence type="ECO:0000256" key="1">
    <source>
        <dbReference type="ARBA" id="ARBA00022574"/>
    </source>
</evidence>
<feature type="repeat" description="WD" evidence="3">
    <location>
        <begin position="968"/>
        <end position="1009"/>
    </location>
</feature>
<evidence type="ECO:0000256" key="4">
    <source>
        <dbReference type="SAM" id="MobiDB-lite"/>
    </source>
</evidence>
<dbReference type="InterPro" id="IPR015943">
    <property type="entry name" value="WD40/YVTN_repeat-like_dom_sf"/>
</dbReference>
<dbReference type="Pfam" id="PF06985">
    <property type="entry name" value="HET"/>
    <property type="match status" value="1"/>
</dbReference>
<dbReference type="InterPro" id="IPR056884">
    <property type="entry name" value="NPHP3-like_N"/>
</dbReference>
<feature type="repeat" description="WD" evidence="3">
    <location>
        <begin position="849"/>
        <end position="883"/>
    </location>
</feature>
<dbReference type="InterPro" id="IPR020472">
    <property type="entry name" value="WD40_PAC1"/>
</dbReference>
<evidence type="ECO:0000256" key="3">
    <source>
        <dbReference type="PROSITE-ProRule" id="PRU00221"/>
    </source>
</evidence>
<dbReference type="PROSITE" id="PS00678">
    <property type="entry name" value="WD_REPEATS_1"/>
    <property type="match status" value="6"/>
</dbReference>
<feature type="domain" description="NACHT" evidence="5">
    <location>
        <begin position="301"/>
        <end position="448"/>
    </location>
</feature>
<feature type="repeat" description="WD" evidence="3">
    <location>
        <begin position="1168"/>
        <end position="1209"/>
    </location>
</feature>
<gene>
    <name evidence="6" type="ORF">LTR82_008727</name>
</gene>
<dbReference type="SUPFAM" id="SSF52540">
    <property type="entry name" value="P-loop containing nucleoside triphosphate hydrolases"/>
    <property type="match status" value="1"/>
</dbReference>
<dbReference type="PROSITE" id="PS50837">
    <property type="entry name" value="NACHT"/>
    <property type="match status" value="1"/>
</dbReference>
<reference evidence="6" key="1">
    <citation type="submission" date="2021-12" db="EMBL/GenBank/DDBJ databases">
        <title>Black yeast isolated from Biological Soil Crust.</title>
        <authorList>
            <person name="Kurbessoian T."/>
        </authorList>
    </citation>
    <scope>NUCLEOTIDE SEQUENCE</scope>
    <source>
        <strain evidence="6">CCFEE 5208</strain>
    </source>
</reference>
<dbReference type="PRINTS" id="PR00320">
    <property type="entry name" value="GPROTEINBRPT"/>
</dbReference>
<feature type="repeat" description="WD" evidence="3">
    <location>
        <begin position="1052"/>
        <end position="1093"/>
    </location>
</feature>
<evidence type="ECO:0000313" key="7">
    <source>
        <dbReference type="Proteomes" id="UP001168146"/>
    </source>
</evidence>
<dbReference type="PROSITE" id="PS50082">
    <property type="entry name" value="WD_REPEATS_2"/>
    <property type="match status" value="13"/>
</dbReference>
<dbReference type="Gene3D" id="3.40.50.300">
    <property type="entry name" value="P-loop containing nucleotide triphosphate hydrolases"/>
    <property type="match status" value="1"/>
</dbReference>
<dbReference type="Pfam" id="PF00400">
    <property type="entry name" value="WD40"/>
    <property type="match status" value="13"/>
</dbReference>
<dbReference type="InterPro" id="IPR007111">
    <property type="entry name" value="NACHT_NTPase"/>
</dbReference>
<feature type="repeat" description="WD" evidence="3">
    <location>
        <begin position="1209"/>
        <end position="1250"/>
    </location>
</feature>
<dbReference type="InterPro" id="IPR010730">
    <property type="entry name" value="HET"/>
</dbReference>
<feature type="repeat" description="WD" evidence="3">
    <location>
        <begin position="926"/>
        <end position="967"/>
    </location>
</feature>
<keyword evidence="1 3" id="KW-0853">WD repeat</keyword>
<evidence type="ECO:0000259" key="5">
    <source>
        <dbReference type="PROSITE" id="PS50837"/>
    </source>
</evidence>
<feature type="region of interest" description="Disordered" evidence="4">
    <location>
        <begin position="1484"/>
        <end position="1510"/>
    </location>
</feature>
<organism evidence="6 7">
    <name type="scientific">Friedmanniomyces endolithicus</name>
    <dbReference type="NCBI Taxonomy" id="329885"/>
    <lineage>
        <taxon>Eukaryota</taxon>
        <taxon>Fungi</taxon>
        <taxon>Dikarya</taxon>
        <taxon>Ascomycota</taxon>
        <taxon>Pezizomycotina</taxon>
        <taxon>Dothideomycetes</taxon>
        <taxon>Dothideomycetidae</taxon>
        <taxon>Mycosphaerellales</taxon>
        <taxon>Teratosphaeriaceae</taxon>
        <taxon>Friedmanniomyces</taxon>
    </lineage>
</organism>
<dbReference type="Pfam" id="PF24883">
    <property type="entry name" value="NPHP3_N"/>
    <property type="match status" value="1"/>
</dbReference>
<feature type="repeat" description="WD" evidence="3">
    <location>
        <begin position="1094"/>
        <end position="1135"/>
    </location>
</feature>
<feature type="repeat" description="WD" evidence="3">
    <location>
        <begin position="1010"/>
        <end position="1051"/>
    </location>
</feature>
<dbReference type="PROSITE" id="PS50294">
    <property type="entry name" value="WD_REPEATS_REGION"/>
    <property type="match status" value="12"/>
</dbReference>
<evidence type="ECO:0000256" key="2">
    <source>
        <dbReference type="ARBA" id="ARBA00022737"/>
    </source>
</evidence>
<proteinExistence type="predicted"/>
<feature type="repeat" description="WD" evidence="3">
    <location>
        <begin position="1293"/>
        <end position="1334"/>
    </location>
</feature>
<dbReference type="Gene3D" id="2.130.10.10">
    <property type="entry name" value="YVTN repeat-like/Quinoprotein amine dehydrogenase"/>
    <property type="match status" value="6"/>
</dbReference>
<dbReference type="EMBL" id="JASUXU010000026">
    <property type="protein sequence ID" value="KAK0320210.1"/>
    <property type="molecule type" value="Genomic_DNA"/>
</dbReference>
<dbReference type="InterPro" id="IPR019775">
    <property type="entry name" value="WD40_repeat_CS"/>
</dbReference>